<gene>
    <name evidence="1" type="ORF">Z043_123108</name>
</gene>
<accession>A0A0P7W871</accession>
<dbReference type="Proteomes" id="UP000034805">
    <property type="component" value="Unassembled WGS sequence"/>
</dbReference>
<protein>
    <submittedName>
        <fullName evidence="1">Uncharacterized protein</fullName>
    </submittedName>
</protein>
<proteinExistence type="predicted"/>
<organism evidence="1 2">
    <name type="scientific">Scleropages formosus</name>
    <name type="common">Asian bonytongue</name>
    <name type="synonym">Osteoglossum formosum</name>
    <dbReference type="NCBI Taxonomy" id="113540"/>
    <lineage>
        <taxon>Eukaryota</taxon>
        <taxon>Metazoa</taxon>
        <taxon>Chordata</taxon>
        <taxon>Craniata</taxon>
        <taxon>Vertebrata</taxon>
        <taxon>Euteleostomi</taxon>
        <taxon>Actinopterygii</taxon>
        <taxon>Neopterygii</taxon>
        <taxon>Teleostei</taxon>
        <taxon>Osteoglossocephala</taxon>
        <taxon>Osteoglossomorpha</taxon>
        <taxon>Osteoglossiformes</taxon>
        <taxon>Osteoglossidae</taxon>
        <taxon>Scleropages</taxon>
    </lineage>
</organism>
<sequence>MPECLDHVSGWTGAAVILLYFLTPFAPQRRYRGQGSPCGQVSVRSERAAPHALDSTLYSPVCLCAQTSVNRKQVESVAKKKLDTLMKESKIRDREDPDNFTVAALPPEKLSQVFLLHFAPDLTSQPQHPS</sequence>
<dbReference type="EMBL" id="JARO02012831">
    <property type="protein sequence ID" value="KPP59015.1"/>
    <property type="molecule type" value="Genomic_DNA"/>
</dbReference>
<dbReference type="AlphaFoldDB" id="A0A0P7W871"/>
<evidence type="ECO:0000313" key="2">
    <source>
        <dbReference type="Proteomes" id="UP000034805"/>
    </source>
</evidence>
<comment type="caution">
    <text evidence="1">The sequence shown here is derived from an EMBL/GenBank/DDBJ whole genome shotgun (WGS) entry which is preliminary data.</text>
</comment>
<evidence type="ECO:0000313" key="1">
    <source>
        <dbReference type="EMBL" id="KPP59015.1"/>
    </source>
</evidence>
<name>A0A0P7W871_SCLFO</name>
<reference evidence="1 2" key="1">
    <citation type="submission" date="2015-08" db="EMBL/GenBank/DDBJ databases">
        <title>The genome of the Asian arowana (Scleropages formosus).</title>
        <authorList>
            <person name="Tan M.H."/>
            <person name="Gan H.M."/>
            <person name="Croft L.J."/>
            <person name="Austin C.M."/>
        </authorList>
    </citation>
    <scope>NUCLEOTIDE SEQUENCE [LARGE SCALE GENOMIC DNA]</scope>
    <source>
        <strain evidence="1">Aro1</strain>
    </source>
</reference>